<keyword evidence="2" id="KW-1185">Reference proteome</keyword>
<accession>A0ABP4S3Q7</accession>
<dbReference type="InterPro" id="IPR019587">
    <property type="entry name" value="Polyketide_cyclase/dehydratase"/>
</dbReference>
<gene>
    <name evidence="1" type="ORF">GCM10009765_13690</name>
</gene>
<evidence type="ECO:0000313" key="1">
    <source>
        <dbReference type="EMBL" id="GAA1665394.1"/>
    </source>
</evidence>
<evidence type="ECO:0000313" key="2">
    <source>
        <dbReference type="Proteomes" id="UP001500618"/>
    </source>
</evidence>
<dbReference type="Proteomes" id="UP001500618">
    <property type="component" value="Unassembled WGS sequence"/>
</dbReference>
<organism evidence="1 2">
    <name type="scientific">Fodinicola feengrottensis</name>
    <dbReference type="NCBI Taxonomy" id="435914"/>
    <lineage>
        <taxon>Bacteria</taxon>
        <taxon>Bacillati</taxon>
        <taxon>Actinomycetota</taxon>
        <taxon>Actinomycetes</taxon>
        <taxon>Mycobacteriales</taxon>
        <taxon>Fodinicola</taxon>
    </lineage>
</organism>
<dbReference type="Pfam" id="PF10604">
    <property type="entry name" value="Polyketide_cyc2"/>
    <property type="match status" value="1"/>
</dbReference>
<name>A0ABP4S3Q7_9ACTN</name>
<dbReference type="SUPFAM" id="SSF55961">
    <property type="entry name" value="Bet v1-like"/>
    <property type="match status" value="1"/>
</dbReference>
<dbReference type="RefSeq" id="WP_163570238.1">
    <property type="nucleotide sequence ID" value="NZ_BAAANY010000005.1"/>
</dbReference>
<proteinExistence type="predicted"/>
<protein>
    <submittedName>
        <fullName evidence="1">SRPBCC family protein</fullName>
    </submittedName>
</protein>
<dbReference type="EMBL" id="BAAANY010000005">
    <property type="protein sequence ID" value="GAA1665394.1"/>
    <property type="molecule type" value="Genomic_DNA"/>
</dbReference>
<dbReference type="CDD" id="cd07821">
    <property type="entry name" value="PYR_PYL_RCAR_like"/>
    <property type="match status" value="1"/>
</dbReference>
<sequence length="148" mass="16530">MASQHVRVESTTTADPATVYALLRDGSGWPEFTPLGSYELVSAGTGEPTELGEIRIFHTGRFHAREQIVEMIENRRLSYVLLAGMPLRGYRADVDLEPTDSGTLIRWHSTFDPKTFGTGWLYRTQLQGFIQKTADGLAARATEVARDR</sequence>
<dbReference type="InterPro" id="IPR023393">
    <property type="entry name" value="START-like_dom_sf"/>
</dbReference>
<dbReference type="Gene3D" id="3.30.530.20">
    <property type="match status" value="1"/>
</dbReference>
<comment type="caution">
    <text evidence="1">The sequence shown here is derived from an EMBL/GenBank/DDBJ whole genome shotgun (WGS) entry which is preliminary data.</text>
</comment>
<reference evidence="2" key="1">
    <citation type="journal article" date="2019" name="Int. J. Syst. Evol. Microbiol.">
        <title>The Global Catalogue of Microorganisms (GCM) 10K type strain sequencing project: providing services to taxonomists for standard genome sequencing and annotation.</title>
        <authorList>
            <consortium name="The Broad Institute Genomics Platform"/>
            <consortium name="The Broad Institute Genome Sequencing Center for Infectious Disease"/>
            <person name="Wu L."/>
            <person name="Ma J."/>
        </authorList>
    </citation>
    <scope>NUCLEOTIDE SEQUENCE [LARGE SCALE GENOMIC DNA]</scope>
    <source>
        <strain evidence="2">JCM 14718</strain>
    </source>
</reference>